<dbReference type="OrthoDB" id="3049390at2759"/>
<proteinExistence type="predicted"/>
<accession>A0A9P5PJK3</accession>
<protein>
    <submittedName>
        <fullName evidence="1">Uncharacterized protein</fullName>
    </submittedName>
</protein>
<keyword evidence="2" id="KW-1185">Reference proteome</keyword>
<evidence type="ECO:0000313" key="1">
    <source>
        <dbReference type="EMBL" id="KAF9064419.1"/>
    </source>
</evidence>
<sequence>MAGSGLSMPNGGAVGNGYGGHYTPTKIPQDAVMDKASADRYVDNLFRVAVDNGLVMPMVKQASRKVFKHMTEAAKEAGTFPVGQYGLNLYYCYNYIAPLHADKDRSYTISITTAKSGDPDHYNFCYAKWGIILYTHPGCIWWFQGEDIHGTVAPTKEALEKACFQEPYSDGFVIVLREKDAVAAQKLSTATKTYQN</sequence>
<evidence type="ECO:0000313" key="2">
    <source>
        <dbReference type="Proteomes" id="UP000772434"/>
    </source>
</evidence>
<reference evidence="1" key="1">
    <citation type="submission" date="2020-11" db="EMBL/GenBank/DDBJ databases">
        <authorList>
            <consortium name="DOE Joint Genome Institute"/>
            <person name="Ahrendt S."/>
            <person name="Riley R."/>
            <person name="Andreopoulos W."/>
            <person name="Labutti K."/>
            <person name="Pangilinan J."/>
            <person name="Ruiz-Duenas F.J."/>
            <person name="Barrasa J.M."/>
            <person name="Sanchez-Garcia M."/>
            <person name="Camarero S."/>
            <person name="Miyauchi S."/>
            <person name="Serrano A."/>
            <person name="Linde D."/>
            <person name="Babiker R."/>
            <person name="Drula E."/>
            <person name="Ayuso-Fernandez I."/>
            <person name="Pacheco R."/>
            <person name="Padilla G."/>
            <person name="Ferreira P."/>
            <person name="Barriuso J."/>
            <person name="Kellner H."/>
            <person name="Castanera R."/>
            <person name="Alfaro M."/>
            <person name="Ramirez L."/>
            <person name="Pisabarro A.G."/>
            <person name="Kuo A."/>
            <person name="Tritt A."/>
            <person name="Lipzen A."/>
            <person name="He G."/>
            <person name="Yan M."/>
            <person name="Ng V."/>
            <person name="Cullen D."/>
            <person name="Martin F."/>
            <person name="Rosso M.-N."/>
            <person name="Henrissat B."/>
            <person name="Hibbett D."/>
            <person name="Martinez A.T."/>
            <person name="Grigoriev I.V."/>
        </authorList>
    </citation>
    <scope>NUCLEOTIDE SEQUENCE</scope>
    <source>
        <strain evidence="1">AH 40177</strain>
    </source>
</reference>
<gene>
    <name evidence="1" type="ORF">BDP27DRAFT_1425898</name>
</gene>
<dbReference type="Proteomes" id="UP000772434">
    <property type="component" value="Unassembled WGS sequence"/>
</dbReference>
<dbReference type="EMBL" id="JADNRY010000124">
    <property type="protein sequence ID" value="KAF9064419.1"/>
    <property type="molecule type" value="Genomic_DNA"/>
</dbReference>
<comment type="caution">
    <text evidence="1">The sequence shown here is derived from an EMBL/GenBank/DDBJ whole genome shotgun (WGS) entry which is preliminary data.</text>
</comment>
<organism evidence="1 2">
    <name type="scientific">Rhodocollybia butyracea</name>
    <dbReference type="NCBI Taxonomy" id="206335"/>
    <lineage>
        <taxon>Eukaryota</taxon>
        <taxon>Fungi</taxon>
        <taxon>Dikarya</taxon>
        <taxon>Basidiomycota</taxon>
        <taxon>Agaricomycotina</taxon>
        <taxon>Agaricomycetes</taxon>
        <taxon>Agaricomycetidae</taxon>
        <taxon>Agaricales</taxon>
        <taxon>Marasmiineae</taxon>
        <taxon>Omphalotaceae</taxon>
        <taxon>Rhodocollybia</taxon>
    </lineage>
</organism>
<dbReference type="AlphaFoldDB" id="A0A9P5PJK3"/>
<name>A0A9P5PJK3_9AGAR</name>